<evidence type="ECO:0000313" key="7">
    <source>
        <dbReference type="Proteomes" id="UP000053201"/>
    </source>
</evidence>
<dbReference type="InParanoid" id="A0A0L0HCT7"/>
<reference evidence="6 7" key="1">
    <citation type="submission" date="2009-08" db="EMBL/GenBank/DDBJ databases">
        <title>The Genome Sequence of Spizellomyces punctatus strain DAOM BR117.</title>
        <authorList>
            <consortium name="The Broad Institute Genome Sequencing Platform"/>
            <person name="Russ C."/>
            <person name="Cuomo C."/>
            <person name="Shea T."/>
            <person name="Young S.K."/>
            <person name="Zeng Q."/>
            <person name="Koehrsen M."/>
            <person name="Haas B."/>
            <person name="Borodovsky M."/>
            <person name="Guigo R."/>
            <person name="Alvarado L."/>
            <person name="Berlin A."/>
            <person name="Bochicchio J."/>
            <person name="Borenstein D."/>
            <person name="Chapman S."/>
            <person name="Chen Z."/>
            <person name="Engels R."/>
            <person name="Freedman E."/>
            <person name="Gellesch M."/>
            <person name="Goldberg J."/>
            <person name="Griggs A."/>
            <person name="Gujja S."/>
            <person name="Heiman D."/>
            <person name="Hepburn T."/>
            <person name="Howarth C."/>
            <person name="Jen D."/>
            <person name="Larson L."/>
            <person name="Lewis B."/>
            <person name="Mehta T."/>
            <person name="Park D."/>
            <person name="Pearson M."/>
            <person name="Roberts A."/>
            <person name="Saif S."/>
            <person name="Shenoy N."/>
            <person name="Sisk P."/>
            <person name="Stolte C."/>
            <person name="Sykes S."/>
            <person name="Thomson T."/>
            <person name="Walk T."/>
            <person name="White J."/>
            <person name="Yandava C."/>
            <person name="Burger G."/>
            <person name="Gray M.W."/>
            <person name="Holland P.W.H."/>
            <person name="King N."/>
            <person name="Lang F.B.F."/>
            <person name="Roger A.J."/>
            <person name="Ruiz-Trillo I."/>
            <person name="Lander E."/>
            <person name="Nusbaum C."/>
        </authorList>
    </citation>
    <scope>NUCLEOTIDE SEQUENCE [LARGE SCALE GENOMIC DNA]</scope>
    <source>
        <strain evidence="6 7">DAOM BR117</strain>
    </source>
</reference>
<evidence type="ECO:0000259" key="5">
    <source>
        <dbReference type="PROSITE" id="PS51792"/>
    </source>
</evidence>
<dbReference type="GeneID" id="27689274"/>
<dbReference type="InterPro" id="IPR034751">
    <property type="entry name" value="Yippee"/>
</dbReference>
<evidence type="ECO:0000256" key="3">
    <source>
        <dbReference type="ARBA" id="ARBA00022833"/>
    </source>
</evidence>
<evidence type="ECO:0000256" key="1">
    <source>
        <dbReference type="ARBA" id="ARBA00005613"/>
    </source>
</evidence>
<dbReference type="STRING" id="645134.A0A0L0HCT7"/>
<comment type="similarity">
    <text evidence="1 4">Belongs to the yippee family.</text>
</comment>
<dbReference type="EMBL" id="KQ257459">
    <property type="protein sequence ID" value="KNC98977.1"/>
    <property type="molecule type" value="Genomic_DNA"/>
</dbReference>
<name>A0A0L0HCT7_SPIPD</name>
<keyword evidence="7" id="KW-1185">Reference proteome</keyword>
<accession>A0A0L0HCT7</accession>
<dbReference type="AlphaFoldDB" id="A0A0L0HCT7"/>
<dbReference type="Pfam" id="PF03226">
    <property type="entry name" value="Yippee-Mis18"/>
    <property type="match status" value="1"/>
</dbReference>
<keyword evidence="2" id="KW-0479">Metal-binding</keyword>
<dbReference type="VEuPathDB" id="FungiDB:SPPG_05932"/>
<evidence type="ECO:0000313" key="6">
    <source>
        <dbReference type="EMBL" id="KNC98977.1"/>
    </source>
</evidence>
<protein>
    <recommendedName>
        <fullName evidence="4">Protein yippee-like</fullName>
    </recommendedName>
</protein>
<proteinExistence type="inferred from homology"/>
<evidence type="ECO:0000256" key="4">
    <source>
        <dbReference type="RuleBase" id="RU110713"/>
    </source>
</evidence>
<sequence>MASPKRLTYLSGDCIYVCLQCQTHLASHEDLISRAFMGRTSRAYLFCAAENVAVGAKEDRLLITGLHTVADISCTVCRTVVGWKYLFAFEQSQKYKEGTYIIEKARIAKENKEFW</sequence>
<evidence type="ECO:0000256" key="2">
    <source>
        <dbReference type="ARBA" id="ARBA00022723"/>
    </source>
</evidence>
<dbReference type="InterPro" id="IPR004910">
    <property type="entry name" value="Yippee/Mis18/Cereblon"/>
</dbReference>
<dbReference type="PROSITE" id="PS51792">
    <property type="entry name" value="YIPPEE"/>
    <property type="match status" value="1"/>
</dbReference>
<dbReference type="eggNOG" id="KOG3399">
    <property type="taxonomic scope" value="Eukaryota"/>
</dbReference>
<dbReference type="OMA" id="YNCAACE"/>
<dbReference type="PANTHER" id="PTHR13848">
    <property type="entry name" value="PROTEIN YIPPEE-LIKE CG15309-RELATED"/>
    <property type="match status" value="1"/>
</dbReference>
<dbReference type="RefSeq" id="XP_016607017.1">
    <property type="nucleotide sequence ID" value="XM_016754141.1"/>
</dbReference>
<dbReference type="GO" id="GO:0046872">
    <property type="term" value="F:metal ion binding"/>
    <property type="evidence" value="ECO:0007669"/>
    <property type="project" value="UniProtKB-KW"/>
</dbReference>
<gene>
    <name evidence="6" type="ORF">SPPG_05932</name>
</gene>
<keyword evidence="3" id="KW-0862">Zinc</keyword>
<dbReference type="FunCoup" id="A0A0L0HCT7">
    <property type="interactions" value="347"/>
</dbReference>
<dbReference type="OrthoDB" id="6407410at2759"/>
<dbReference type="Proteomes" id="UP000053201">
    <property type="component" value="Unassembled WGS sequence"/>
</dbReference>
<organism evidence="6 7">
    <name type="scientific">Spizellomyces punctatus (strain DAOM BR117)</name>
    <dbReference type="NCBI Taxonomy" id="645134"/>
    <lineage>
        <taxon>Eukaryota</taxon>
        <taxon>Fungi</taxon>
        <taxon>Fungi incertae sedis</taxon>
        <taxon>Chytridiomycota</taxon>
        <taxon>Chytridiomycota incertae sedis</taxon>
        <taxon>Chytridiomycetes</taxon>
        <taxon>Spizellomycetales</taxon>
        <taxon>Spizellomycetaceae</taxon>
        <taxon>Spizellomyces</taxon>
    </lineage>
</organism>
<dbReference type="InterPro" id="IPR039058">
    <property type="entry name" value="Yippee_fam"/>
</dbReference>
<feature type="domain" description="Yippee" evidence="5">
    <location>
        <begin position="14"/>
        <end position="111"/>
    </location>
</feature>